<dbReference type="InterPro" id="IPR036388">
    <property type="entry name" value="WH-like_DNA-bd_sf"/>
</dbReference>
<dbReference type="Pfam" id="PF00615">
    <property type="entry name" value="RGS"/>
    <property type="match status" value="1"/>
</dbReference>
<dbReference type="InterPro" id="IPR000591">
    <property type="entry name" value="DEP_dom"/>
</dbReference>
<dbReference type="CDD" id="cd04450">
    <property type="entry name" value="DEP_RGS7-like"/>
    <property type="match status" value="1"/>
</dbReference>
<feature type="domain" description="RGS" evidence="3">
    <location>
        <begin position="355"/>
        <end position="497"/>
    </location>
</feature>
<dbReference type="STRING" id="28573.A0A0U1MBG3"/>
<dbReference type="Gene3D" id="1.10.167.10">
    <property type="entry name" value="Regulator of G-protein Signalling 4, domain 2"/>
    <property type="match status" value="1"/>
</dbReference>
<dbReference type="OrthoDB" id="196547at2759"/>
<dbReference type="Proteomes" id="UP000054383">
    <property type="component" value="Unassembled WGS sequence"/>
</dbReference>
<dbReference type="EMBL" id="CVMT01000012">
    <property type="protein sequence ID" value="CRG92411.1"/>
    <property type="molecule type" value="Genomic_DNA"/>
</dbReference>
<dbReference type="PROSITE" id="PS50132">
    <property type="entry name" value="RGS"/>
    <property type="match status" value="1"/>
</dbReference>
<feature type="compositionally biased region" description="Low complexity" evidence="2">
    <location>
        <begin position="507"/>
        <end position="522"/>
    </location>
</feature>
<dbReference type="PANTHER" id="PTHR10845:SF192">
    <property type="entry name" value="DOUBLE HIT, ISOFORM B"/>
    <property type="match status" value="1"/>
</dbReference>
<feature type="compositionally biased region" description="Polar residues" evidence="2">
    <location>
        <begin position="13"/>
        <end position="25"/>
    </location>
</feature>
<feature type="region of interest" description="Disordered" evidence="2">
    <location>
        <begin position="503"/>
        <end position="522"/>
    </location>
</feature>
<dbReference type="InterPro" id="IPR036390">
    <property type="entry name" value="WH_DNA-bd_sf"/>
</dbReference>
<proteinExistence type="predicted"/>
<dbReference type="GO" id="GO:0035556">
    <property type="term" value="P:intracellular signal transduction"/>
    <property type="evidence" value="ECO:0007669"/>
    <property type="project" value="InterPro"/>
</dbReference>
<dbReference type="Pfam" id="PF00610">
    <property type="entry name" value="DEP"/>
    <property type="match status" value="1"/>
</dbReference>
<sequence length="522" mass="58247">MAGPKLATKSTKHQPSTRLMRTTNDSKPFCKDLKELFATLMVSLKLGPNRVRLSKIDYTFTIEEATINLGSLKFTQSARMPDPKNPNRVITTTSTTTFSMGKEMARSILVDFMLARLLEPLNGTITHLSKGTVCQMTPKGIAILQIFCNRNGITAPHVLRVLHSPRNRMTLLTLERDIETDRILTDRQTVEVIFRRFAGTEGPSIRPASSDSDSSKREINNGVTGVRVARDSRVNGKRYAYTFSGKIAVDWLMDCCTVIDERETIRICEQFIAHGLIARVQQYEKSHYEKPSTTAVNDGSSSLFDSLRYSLYAFTSRGLRVCGWAPASDKHSEDEKAGSVVGVPVCGADVSNKARLDYILADPSLRLLFREFLCASFCEENLSFYCDVSEFIERYKQLKQVKDLEHMPKVQETLAAAYSLYNAFLAPGSPCELNIDHSLRNNLASKMTNIGGDEKNFPTHLSEVVVLFELAQASVFKLMASDSVPKFFRTPKYVTVLQEHEFEATDSSSRSSSPSNASKSSA</sequence>
<dbReference type="PROSITE" id="PS50186">
    <property type="entry name" value="DEP"/>
    <property type="match status" value="1"/>
</dbReference>
<dbReference type="SUPFAM" id="SSF48097">
    <property type="entry name" value="Regulator of G-protein signaling, RGS"/>
    <property type="match status" value="1"/>
</dbReference>
<evidence type="ECO:0000256" key="2">
    <source>
        <dbReference type="SAM" id="MobiDB-lite"/>
    </source>
</evidence>
<dbReference type="PRINTS" id="PR01301">
    <property type="entry name" value="RGSPROTEIN"/>
</dbReference>
<dbReference type="PANTHER" id="PTHR10845">
    <property type="entry name" value="REGULATOR OF G PROTEIN SIGNALING"/>
    <property type="match status" value="1"/>
</dbReference>
<accession>A0A0U1MBG3</accession>
<evidence type="ECO:0000259" key="4">
    <source>
        <dbReference type="PROSITE" id="PS50186"/>
    </source>
</evidence>
<dbReference type="GO" id="GO:0009968">
    <property type="term" value="P:negative regulation of signal transduction"/>
    <property type="evidence" value="ECO:0007669"/>
    <property type="project" value="UniProtKB-KW"/>
</dbReference>
<organism evidence="5 6">
    <name type="scientific">Talaromyces islandicus</name>
    <name type="common">Penicillium islandicum</name>
    <dbReference type="NCBI Taxonomy" id="28573"/>
    <lineage>
        <taxon>Eukaryota</taxon>
        <taxon>Fungi</taxon>
        <taxon>Dikarya</taxon>
        <taxon>Ascomycota</taxon>
        <taxon>Pezizomycotina</taxon>
        <taxon>Eurotiomycetes</taxon>
        <taxon>Eurotiomycetidae</taxon>
        <taxon>Eurotiales</taxon>
        <taxon>Trichocomaceae</taxon>
        <taxon>Talaromyces</taxon>
        <taxon>Talaromyces sect. Islandici</taxon>
    </lineage>
</organism>
<feature type="domain" description="DEP" evidence="4">
    <location>
        <begin position="222"/>
        <end position="316"/>
    </location>
</feature>
<protein>
    <submittedName>
        <fullName evidence="5">Developmental regulator flbA</fullName>
    </submittedName>
</protein>
<dbReference type="InterPro" id="IPR016137">
    <property type="entry name" value="RGS"/>
</dbReference>
<dbReference type="SMART" id="SM00315">
    <property type="entry name" value="RGS"/>
    <property type="match status" value="1"/>
</dbReference>
<dbReference type="SMART" id="SM00049">
    <property type="entry name" value="DEP"/>
    <property type="match status" value="2"/>
</dbReference>
<dbReference type="OMA" id="QFLWTRL"/>
<keyword evidence="1" id="KW-0734">Signal transduction inhibitor</keyword>
<dbReference type="CDD" id="cd08708">
    <property type="entry name" value="RGS_FLBA"/>
    <property type="match status" value="1"/>
</dbReference>
<evidence type="ECO:0000313" key="6">
    <source>
        <dbReference type="Proteomes" id="UP000054383"/>
    </source>
</evidence>
<dbReference type="Pfam" id="PF25889">
    <property type="entry name" value="WHD_Fungal_DR"/>
    <property type="match status" value="1"/>
</dbReference>
<dbReference type="Gene3D" id="1.10.10.10">
    <property type="entry name" value="Winged helix-like DNA-binding domain superfamily/Winged helix DNA-binding domain"/>
    <property type="match status" value="1"/>
</dbReference>
<feature type="region of interest" description="Disordered" evidence="2">
    <location>
        <begin position="1"/>
        <end position="25"/>
    </location>
</feature>
<dbReference type="InterPro" id="IPR036305">
    <property type="entry name" value="RGS_sf"/>
</dbReference>
<evidence type="ECO:0000256" key="1">
    <source>
        <dbReference type="ARBA" id="ARBA00022700"/>
    </source>
</evidence>
<reference evidence="5 6" key="1">
    <citation type="submission" date="2015-04" db="EMBL/GenBank/DDBJ databases">
        <authorList>
            <person name="Syromyatnikov M.Y."/>
            <person name="Popov V.N."/>
        </authorList>
    </citation>
    <scope>NUCLEOTIDE SEQUENCE [LARGE SCALE GENOMIC DNA]</scope>
    <source>
        <strain evidence="5">WF-38-12</strain>
    </source>
</reference>
<evidence type="ECO:0000259" key="3">
    <source>
        <dbReference type="PROSITE" id="PS50132"/>
    </source>
</evidence>
<dbReference type="AlphaFoldDB" id="A0A0U1MBG3"/>
<name>A0A0U1MBG3_TALIS</name>
<dbReference type="InterPro" id="IPR058855">
    <property type="entry name" value="RGS1/SST2-like_Fungal-DR"/>
</dbReference>
<evidence type="ECO:0000313" key="5">
    <source>
        <dbReference type="EMBL" id="CRG92411.1"/>
    </source>
</evidence>
<dbReference type="InterPro" id="IPR044926">
    <property type="entry name" value="RGS_subdomain_2"/>
</dbReference>
<gene>
    <name evidence="5" type="ORF">PISL3812_09470</name>
</gene>
<dbReference type="SUPFAM" id="SSF46785">
    <property type="entry name" value="Winged helix' DNA-binding domain"/>
    <property type="match status" value="1"/>
</dbReference>
<keyword evidence="6" id="KW-1185">Reference proteome</keyword>